<dbReference type="GO" id="GO:0004791">
    <property type="term" value="F:thioredoxin-disulfide reductase (NADPH) activity"/>
    <property type="evidence" value="ECO:0007669"/>
    <property type="project" value="UniProtKB-EC"/>
</dbReference>
<evidence type="ECO:0000256" key="1">
    <source>
        <dbReference type="ARBA" id="ARBA00022630"/>
    </source>
</evidence>
<dbReference type="RefSeq" id="WP_115025544.1">
    <property type="nucleotide sequence ID" value="NZ_UGHZ01000001.1"/>
</dbReference>
<dbReference type="Gene3D" id="3.50.50.60">
    <property type="entry name" value="FAD/NAD(P)-binding domain"/>
    <property type="match status" value="2"/>
</dbReference>
<dbReference type="PANTHER" id="PTHR48105">
    <property type="entry name" value="THIOREDOXIN REDUCTASE 1-RELATED-RELATED"/>
    <property type="match status" value="1"/>
</dbReference>
<dbReference type="AlphaFoldDB" id="A0A377JM86"/>
<dbReference type="InterPro" id="IPR036188">
    <property type="entry name" value="FAD/NAD-bd_sf"/>
</dbReference>
<proteinExistence type="predicted"/>
<dbReference type="PRINTS" id="PR00469">
    <property type="entry name" value="PNDRDTASEII"/>
</dbReference>
<evidence type="ECO:0000313" key="3">
    <source>
        <dbReference type="EMBL" id="STP08694.1"/>
    </source>
</evidence>
<evidence type="ECO:0000313" key="4">
    <source>
        <dbReference type="Proteomes" id="UP000255335"/>
    </source>
</evidence>
<dbReference type="Proteomes" id="UP000255335">
    <property type="component" value="Unassembled WGS sequence"/>
</dbReference>
<dbReference type="InterPro" id="IPR050097">
    <property type="entry name" value="Ferredoxin-NADP_redctase_2"/>
</dbReference>
<dbReference type="EC" id="1.8.1.9" evidence="3"/>
<dbReference type="PRINTS" id="PR00368">
    <property type="entry name" value="FADPNR"/>
</dbReference>
<gene>
    <name evidence="3" type="primary">trxB_2</name>
    <name evidence="3" type="ORF">NCTC12221_00107</name>
</gene>
<dbReference type="SUPFAM" id="SSF51905">
    <property type="entry name" value="FAD/NAD(P)-binding domain"/>
    <property type="match status" value="1"/>
</dbReference>
<organism evidence="3 4">
    <name type="scientific">Helicobacter cinaedi</name>
    <dbReference type="NCBI Taxonomy" id="213"/>
    <lineage>
        <taxon>Bacteria</taxon>
        <taxon>Pseudomonadati</taxon>
        <taxon>Campylobacterota</taxon>
        <taxon>Epsilonproteobacteria</taxon>
        <taxon>Campylobacterales</taxon>
        <taxon>Helicobacteraceae</taxon>
        <taxon>Helicobacter</taxon>
    </lineage>
</organism>
<reference evidence="3 4" key="1">
    <citation type="submission" date="2018-06" db="EMBL/GenBank/DDBJ databases">
        <authorList>
            <consortium name="Pathogen Informatics"/>
            <person name="Doyle S."/>
        </authorList>
    </citation>
    <scope>NUCLEOTIDE SEQUENCE [LARGE SCALE GENOMIC DNA]</scope>
    <source>
        <strain evidence="3 4">NCTC12221</strain>
    </source>
</reference>
<dbReference type="EMBL" id="UGHZ01000001">
    <property type="protein sequence ID" value="STP08694.1"/>
    <property type="molecule type" value="Genomic_DNA"/>
</dbReference>
<dbReference type="Pfam" id="PF13738">
    <property type="entry name" value="Pyr_redox_3"/>
    <property type="match status" value="1"/>
</dbReference>
<protein>
    <submittedName>
        <fullName evidence="3">Thioredoxin reductase</fullName>
        <ecNumber evidence="3">1.8.1.9</ecNumber>
    </submittedName>
</protein>
<keyword evidence="2 3" id="KW-0560">Oxidoreductase</keyword>
<accession>A0A377JM86</accession>
<keyword evidence="1" id="KW-0285">Flavoprotein</keyword>
<evidence type="ECO:0000256" key="2">
    <source>
        <dbReference type="ARBA" id="ARBA00023002"/>
    </source>
</evidence>
<name>A0A377JM86_9HELI</name>
<sequence length="325" mass="35804">MNTLYDVIVIGCGPAGMSAAIEARANNLSVLVLEKGESHNMSIRKFYKESKRVDRDYKGQVVELQGNFDFQDGNRESTLEYFDTLLEPINVEYQSDVESVSQNNGIFSVNTSDNRRFNARFVIISIGKMGQPNKPSYAIPPTIRKLINFNANEAKSSEKILVVGGGNSAVEYAIDLAQNTQSEQGGSVTLNYRRKEFTRINDINAKELESALSNGRLLGRFGIDIVELSDESSKVGVKFSDESKEVFDRVIYAIGGATPVDFLKKCGIETDEKGVPLISQDLESNIKNLFIAGDIALKSGGSIALAIKHSYDIINIITQRIKPTN</sequence>